<feature type="transmembrane region" description="Helical" evidence="1">
    <location>
        <begin position="147"/>
        <end position="163"/>
    </location>
</feature>
<name>A0ABV4CAE2_9PSEU</name>
<comment type="caution">
    <text evidence="3">The sequence shown here is derived from an EMBL/GenBank/DDBJ whole genome shotgun (WGS) entry which is preliminary data.</text>
</comment>
<dbReference type="EMBL" id="JBGEHV010000002">
    <property type="protein sequence ID" value="MEY8038085.1"/>
    <property type="molecule type" value="Genomic_DNA"/>
</dbReference>
<organism evidence="3 4">
    <name type="scientific">Saccharopolyspora cebuensis</name>
    <dbReference type="NCBI Taxonomy" id="418759"/>
    <lineage>
        <taxon>Bacteria</taxon>
        <taxon>Bacillati</taxon>
        <taxon>Actinomycetota</taxon>
        <taxon>Actinomycetes</taxon>
        <taxon>Pseudonocardiales</taxon>
        <taxon>Pseudonocardiaceae</taxon>
        <taxon>Saccharopolyspora</taxon>
    </lineage>
</organism>
<evidence type="ECO:0000256" key="1">
    <source>
        <dbReference type="SAM" id="Phobius"/>
    </source>
</evidence>
<keyword evidence="4" id="KW-1185">Reference proteome</keyword>
<feature type="domain" description="DUF112" evidence="2">
    <location>
        <begin position="20"/>
        <end position="440"/>
    </location>
</feature>
<proteinExistence type="predicted"/>
<keyword evidence="1" id="KW-0812">Transmembrane</keyword>
<feature type="transmembrane region" description="Helical" evidence="1">
    <location>
        <begin position="359"/>
        <end position="384"/>
    </location>
</feature>
<evidence type="ECO:0000259" key="2">
    <source>
        <dbReference type="Pfam" id="PF01970"/>
    </source>
</evidence>
<feature type="transmembrane region" description="Helical" evidence="1">
    <location>
        <begin position="109"/>
        <end position="135"/>
    </location>
</feature>
<dbReference type="PANTHER" id="PTHR35342:SF5">
    <property type="entry name" value="TRICARBOXYLIC TRANSPORT PROTEIN"/>
    <property type="match status" value="1"/>
</dbReference>
<feature type="transmembrane region" description="Helical" evidence="1">
    <location>
        <begin position="318"/>
        <end position="339"/>
    </location>
</feature>
<gene>
    <name evidence="3" type="ORF">AB8O55_01620</name>
</gene>
<reference evidence="3 4" key="1">
    <citation type="submission" date="2024-08" db="EMBL/GenBank/DDBJ databases">
        <title>Genome mining of Saccharopolyspora cebuensis PGLac3 from Nigerian medicinal plant.</title>
        <authorList>
            <person name="Ezeobiora C.E."/>
            <person name="Igbokwe N.H."/>
            <person name="Amin D.H."/>
            <person name="Mendie U.E."/>
        </authorList>
    </citation>
    <scope>NUCLEOTIDE SEQUENCE [LARGE SCALE GENOMIC DNA]</scope>
    <source>
        <strain evidence="3 4">PGLac3</strain>
    </source>
</reference>
<protein>
    <submittedName>
        <fullName evidence="3">Tripartite tricarboxylate transporter permease</fullName>
    </submittedName>
</protein>
<evidence type="ECO:0000313" key="4">
    <source>
        <dbReference type="Proteomes" id="UP001564626"/>
    </source>
</evidence>
<feature type="transmembrane region" description="Helical" evidence="1">
    <location>
        <begin position="472"/>
        <end position="490"/>
    </location>
</feature>
<dbReference type="Pfam" id="PF01970">
    <property type="entry name" value="TctA"/>
    <property type="match status" value="1"/>
</dbReference>
<feature type="transmembrane region" description="Helical" evidence="1">
    <location>
        <begin position="60"/>
        <end position="82"/>
    </location>
</feature>
<dbReference type="RefSeq" id="WP_345361292.1">
    <property type="nucleotide sequence ID" value="NZ_BAABII010000005.1"/>
</dbReference>
<keyword evidence="1" id="KW-1133">Transmembrane helix</keyword>
<feature type="transmembrane region" description="Helical" evidence="1">
    <location>
        <begin position="396"/>
        <end position="429"/>
    </location>
</feature>
<accession>A0ABV4CAE2</accession>
<dbReference type="Proteomes" id="UP001564626">
    <property type="component" value="Unassembled WGS sequence"/>
</dbReference>
<sequence length="501" mass="51673">MDTWTLLLGGFAEALTPLNLLLCLVGVVLGTAVGVLPGLGSSMAVAMLVPLTFRLEPTGAFIMLAGVYFGGQFGGATTAILLNTPGQSSSMATAQEGFLMARRGRAPQALATSVIGSFVGGTIACVAVVFCAPFLVGFALRFGPAEYFALALIAFVATAAVVADSAVRGVTALGIGLALGVVGIDQQTGVARYTLGSSHLLDGISVVVVTVGLLALGEVLHVAAGARGVQRPQDIGTGRPWLGRAEVRRSSLPWLRGTAIGLPFGAIPAGGSEIPTFLSLGLERRLARRRGRSEFGRGAIEGVAAPEAANNSTTAVSLVPLLGLGLPTSATTAIMLGAFQQYGMQPGPLLFQDEGELVWALLASLFIGNVLLLVLNLPFAPVWAKLLRLPRHHLYAAIAVFASLGAYSAKLALSDVVLVCAVGLLGYLLRRTGVPLAPVLIGVILGPLAEQELRRAMAVGQGDPLVLLDSPIAAGMYSVLLLVLAVLLVLRLRARRSATRA</sequence>
<evidence type="ECO:0000313" key="3">
    <source>
        <dbReference type="EMBL" id="MEY8038085.1"/>
    </source>
</evidence>
<dbReference type="InterPro" id="IPR002823">
    <property type="entry name" value="DUF112_TM"/>
</dbReference>
<dbReference type="PANTHER" id="PTHR35342">
    <property type="entry name" value="TRICARBOXYLIC TRANSPORT PROTEIN"/>
    <property type="match status" value="1"/>
</dbReference>
<feature type="transmembrane region" description="Helical" evidence="1">
    <location>
        <begin position="203"/>
        <end position="224"/>
    </location>
</feature>
<keyword evidence="1" id="KW-0472">Membrane</keyword>